<evidence type="ECO:0000313" key="3">
    <source>
        <dbReference type="Proteomes" id="UP000301309"/>
    </source>
</evidence>
<dbReference type="Pfam" id="PF07336">
    <property type="entry name" value="ABATE"/>
    <property type="match status" value="1"/>
</dbReference>
<dbReference type="EMBL" id="BJHW01000001">
    <property type="protein sequence ID" value="GDY51555.1"/>
    <property type="molecule type" value="Genomic_DNA"/>
</dbReference>
<organism evidence="2 3">
    <name type="scientific">Streptomyces violaceusniger</name>
    <dbReference type="NCBI Taxonomy" id="68280"/>
    <lineage>
        <taxon>Bacteria</taxon>
        <taxon>Bacillati</taxon>
        <taxon>Actinomycetota</taxon>
        <taxon>Actinomycetes</taxon>
        <taxon>Kitasatosporales</taxon>
        <taxon>Streptomycetaceae</taxon>
        <taxon>Streptomyces</taxon>
        <taxon>Streptomyces violaceusniger group</taxon>
    </lineage>
</organism>
<dbReference type="InterPro" id="IPR023286">
    <property type="entry name" value="ABATE_dom_sf"/>
</dbReference>
<dbReference type="InterPro" id="IPR010852">
    <property type="entry name" value="ABATE"/>
</dbReference>
<dbReference type="PANTHER" id="PTHR35525:SF3">
    <property type="entry name" value="BLL6575 PROTEIN"/>
    <property type="match status" value="1"/>
</dbReference>
<dbReference type="Pfam" id="PF11706">
    <property type="entry name" value="zf-CGNR"/>
    <property type="match status" value="1"/>
</dbReference>
<evidence type="ECO:0000313" key="2">
    <source>
        <dbReference type="EMBL" id="GDY51555.1"/>
    </source>
</evidence>
<accession>A0A4D4KRK1</accession>
<keyword evidence="3" id="KW-1185">Reference proteome</keyword>
<dbReference type="InterPro" id="IPR021005">
    <property type="entry name" value="Znf_CGNR"/>
</dbReference>
<dbReference type="Proteomes" id="UP000301309">
    <property type="component" value="Unassembled WGS sequence"/>
</dbReference>
<feature type="domain" description="Zinc finger CGNR" evidence="1">
    <location>
        <begin position="152"/>
        <end position="195"/>
    </location>
</feature>
<dbReference type="SUPFAM" id="SSF160904">
    <property type="entry name" value="Jann2411-like"/>
    <property type="match status" value="1"/>
</dbReference>
<proteinExistence type="predicted"/>
<comment type="caution">
    <text evidence="2">The sequence shown here is derived from an EMBL/GenBank/DDBJ whole genome shotgun (WGS) entry which is preliminary data.</text>
</comment>
<reference evidence="2 3" key="1">
    <citation type="journal article" date="2020" name="Int. J. Syst. Evol. Microbiol.">
        <title>Reclassification of Streptomyces castelarensis and Streptomyces sporoclivatus as later heterotypic synonyms of Streptomyces antimycoticus.</title>
        <authorList>
            <person name="Komaki H."/>
            <person name="Tamura T."/>
        </authorList>
    </citation>
    <scope>NUCLEOTIDE SEQUENCE [LARGE SCALE GENOMIC DNA]</scope>
    <source>
        <strain evidence="2 3">NBRC 13459</strain>
    </source>
</reference>
<evidence type="ECO:0000259" key="1">
    <source>
        <dbReference type="Pfam" id="PF11706"/>
    </source>
</evidence>
<sequence length="197" mass="21760">MLPPTRAEDVEGLPEGIALLHHFANTEDRRGFVAHGRRLTGHDALATPGDLERWLRDHHLLVGDTPDTRARQGHLTRARELRTALRAVLRQDPEGDEGDGQGGDAVVGYSFHVTLTAGHGAHLTIAADPVDTALAHIVMSALTATVNGTWHRLRMCPAPDCQWVFYDNSRPGRAKWCSPQLCGNRAKTQAYRRRRST</sequence>
<dbReference type="PANTHER" id="PTHR35525">
    <property type="entry name" value="BLL6575 PROTEIN"/>
    <property type="match status" value="1"/>
</dbReference>
<gene>
    <name evidence="2" type="ORF">SVIO_021780</name>
</gene>
<dbReference type="RefSeq" id="WP_162001753.1">
    <property type="nucleotide sequence ID" value="NZ_BAAASO010000005.1"/>
</dbReference>
<protein>
    <recommendedName>
        <fullName evidence="1">Zinc finger CGNR domain-containing protein</fullName>
    </recommendedName>
</protein>
<dbReference type="Gene3D" id="1.10.3300.10">
    <property type="entry name" value="Jann2411-like domain"/>
    <property type="match status" value="1"/>
</dbReference>
<dbReference type="AlphaFoldDB" id="A0A4D4KRK1"/>
<name>A0A4D4KRK1_STRVO</name>